<comment type="caution">
    <text evidence="3">The sequence shown here is derived from an EMBL/GenBank/DDBJ whole genome shotgun (WGS) entry which is preliminary data.</text>
</comment>
<dbReference type="PANTHER" id="PTHR22845">
    <property type="entry name" value="APOPTOTIC PROTEASE-ACTIVATING FACTOR 1"/>
    <property type="match status" value="1"/>
</dbReference>
<dbReference type="Gene3D" id="1.25.40.370">
    <property type="match status" value="1"/>
</dbReference>
<keyword evidence="4" id="KW-1185">Reference proteome</keyword>
<keyword evidence="1" id="KW-0053">Apoptosis</keyword>
<dbReference type="Pfam" id="PF00931">
    <property type="entry name" value="NB-ARC"/>
    <property type="match status" value="1"/>
</dbReference>
<evidence type="ECO:0000256" key="1">
    <source>
        <dbReference type="ARBA" id="ARBA00022703"/>
    </source>
</evidence>
<dbReference type="Gene3D" id="3.40.50.300">
    <property type="entry name" value="P-loop containing nucleotide triphosphate hydrolases"/>
    <property type="match status" value="1"/>
</dbReference>
<feature type="domain" description="NB-ARC" evidence="2">
    <location>
        <begin position="104"/>
        <end position="222"/>
    </location>
</feature>
<dbReference type="PRINTS" id="PR00364">
    <property type="entry name" value="DISEASERSIST"/>
</dbReference>
<evidence type="ECO:0000313" key="3">
    <source>
        <dbReference type="EMBL" id="GAA3073479.1"/>
    </source>
</evidence>
<protein>
    <recommendedName>
        <fullName evidence="2">NB-ARC domain-containing protein</fullName>
    </recommendedName>
</protein>
<name>A0ABP6M684_9ACTN</name>
<dbReference type="PANTHER" id="PTHR22845:SF5">
    <property type="entry name" value="APOPTOTIC PROTEASE-ACTIVATING FACTOR 1"/>
    <property type="match status" value="1"/>
</dbReference>
<dbReference type="EMBL" id="BAAAUF010000076">
    <property type="protein sequence ID" value="GAA3073479.1"/>
    <property type="molecule type" value="Genomic_DNA"/>
</dbReference>
<proteinExistence type="predicted"/>
<dbReference type="InterPro" id="IPR027417">
    <property type="entry name" value="P-loop_NTPase"/>
</dbReference>
<evidence type="ECO:0000313" key="4">
    <source>
        <dbReference type="Proteomes" id="UP001501532"/>
    </source>
</evidence>
<dbReference type="Proteomes" id="UP001501532">
    <property type="component" value="Unassembled WGS sequence"/>
</dbReference>
<organism evidence="3 4">
    <name type="scientific">Streptomyces glomeratus</name>
    <dbReference type="NCBI Taxonomy" id="284452"/>
    <lineage>
        <taxon>Bacteria</taxon>
        <taxon>Bacillati</taxon>
        <taxon>Actinomycetota</taxon>
        <taxon>Actinomycetes</taxon>
        <taxon>Kitasatosporales</taxon>
        <taxon>Streptomycetaceae</taxon>
        <taxon>Streptomyces</taxon>
    </lineage>
</organism>
<reference evidence="4" key="1">
    <citation type="journal article" date="2019" name="Int. J. Syst. Evol. Microbiol.">
        <title>The Global Catalogue of Microorganisms (GCM) 10K type strain sequencing project: providing services to taxonomists for standard genome sequencing and annotation.</title>
        <authorList>
            <consortium name="The Broad Institute Genomics Platform"/>
            <consortium name="The Broad Institute Genome Sequencing Center for Infectious Disease"/>
            <person name="Wu L."/>
            <person name="Ma J."/>
        </authorList>
    </citation>
    <scope>NUCLEOTIDE SEQUENCE [LARGE SCALE GENOMIC DNA]</scope>
    <source>
        <strain evidence="4">JCM 9091</strain>
    </source>
</reference>
<dbReference type="Gene3D" id="1.10.10.10">
    <property type="entry name" value="Winged helix-like DNA-binding domain superfamily/Winged helix DNA-binding domain"/>
    <property type="match status" value="1"/>
</dbReference>
<dbReference type="RefSeq" id="WP_344416731.1">
    <property type="nucleotide sequence ID" value="NZ_BAAAUF010000076.1"/>
</dbReference>
<gene>
    <name evidence="3" type="ORF">GCM10010448_65190</name>
</gene>
<dbReference type="InterPro" id="IPR036388">
    <property type="entry name" value="WH-like_DNA-bd_sf"/>
</dbReference>
<sequence length="644" mass="69756">MATASAVAILAGLATNEASASRRWPGALDVLRQHPWPSLGVIALLGLVLSRLMERLQKHAAVSANDPPPPPPPNVPGWVIDRAEADRAIVAVCSRRRRAVGITTALEGAGGFGKTTLAEVVCASRRVRRRFRGRVYIVTVGREVRGRAAISAKVSEVTRFITGDTVTFDDPALAGAHLGRLLDQRRRTLLVLDDVWEQEQLEPFLAGGTRCVRLVTTRIPAVLPAGTERVQVDEMSPAQARQVLTWDLPPLPEELTQGLLEATGRWPLLLRMTNRLIAAEVGTGAGPAAAAEGSLRRLLERGPTVVDSTSTALNVDDPKQRKKAVRATVEAATRLLPTGGRERFAELGVFAAHEAIPVALAAQQWQVTGGLSQEQSRDMCRTLDGLSLLNLNTAGGGQLTLHDVIRDYLRGDLGSQRLLELNTTLVDIATAKLAPATQLAPSAPQPRAAWWELTDGYLLDHLIDHLLAAGSAEEAENVAGDLRWVEARLHRRGPTAPWRDLVKVGTPAAAERANDLARAAHLLGPTQPTYALISILHSRLEPLPGWHDQVTARQNQSTLPCLLNQWAPPDLPSPVHLRTLTGVDRGRVDQLAIAPDGGWLAAFGRFEHYRRAVWIWEPATGTVTAGWRSHRTAPGSPPQPKVER</sequence>
<dbReference type="InterPro" id="IPR002182">
    <property type="entry name" value="NB-ARC"/>
</dbReference>
<evidence type="ECO:0000259" key="2">
    <source>
        <dbReference type="Pfam" id="PF00931"/>
    </source>
</evidence>
<dbReference type="SUPFAM" id="SSF52540">
    <property type="entry name" value="P-loop containing nucleoside triphosphate hydrolases"/>
    <property type="match status" value="1"/>
</dbReference>
<accession>A0ABP6M684</accession>